<reference evidence="1 2" key="1">
    <citation type="submission" date="2017-05" db="EMBL/GenBank/DDBJ databases">
        <title>Genome of assembly of the Bengalese finch, Lonchura striata domestica.</title>
        <authorList>
            <person name="Colquitt B.M."/>
            <person name="Brainard M.S."/>
        </authorList>
    </citation>
    <scope>NUCLEOTIDE SEQUENCE [LARGE SCALE GENOMIC DNA]</scope>
    <source>
        <strain evidence="1">White83orange57</strain>
    </source>
</reference>
<sequence length="73" mass="8203">MGERKKNCLHSVLPLPVDFQQSVIPIEAHGKIFSILNQALIHLEFLCLIRVSEFCPSGASNSCKINRSSRRSH</sequence>
<name>A0A218VA36_9PASE</name>
<protein>
    <submittedName>
        <fullName evidence="1">Uncharacterized protein</fullName>
    </submittedName>
</protein>
<gene>
    <name evidence="1" type="ORF">RLOC_00008116</name>
</gene>
<organism evidence="1 2">
    <name type="scientific">Lonchura striata</name>
    <name type="common">white-rumped munia</name>
    <dbReference type="NCBI Taxonomy" id="40157"/>
    <lineage>
        <taxon>Eukaryota</taxon>
        <taxon>Metazoa</taxon>
        <taxon>Chordata</taxon>
        <taxon>Craniata</taxon>
        <taxon>Vertebrata</taxon>
        <taxon>Euteleostomi</taxon>
        <taxon>Archelosauria</taxon>
        <taxon>Archosauria</taxon>
        <taxon>Dinosauria</taxon>
        <taxon>Saurischia</taxon>
        <taxon>Theropoda</taxon>
        <taxon>Coelurosauria</taxon>
        <taxon>Aves</taxon>
        <taxon>Neognathae</taxon>
        <taxon>Neoaves</taxon>
        <taxon>Telluraves</taxon>
        <taxon>Australaves</taxon>
        <taxon>Passeriformes</taxon>
        <taxon>Passeroidea</taxon>
        <taxon>Estrildidae</taxon>
        <taxon>Estrildinae</taxon>
        <taxon>Lonchura</taxon>
    </lineage>
</organism>
<accession>A0A218VA36</accession>
<keyword evidence="2" id="KW-1185">Reference proteome</keyword>
<dbReference type="AlphaFoldDB" id="A0A218VA36"/>
<evidence type="ECO:0000313" key="2">
    <source>
        <dbReference type="Proteomes" id="UP000197619"/>
    </source>
</evidence>
<evidence type="ECO:0000313" key="1">
    <source>
        <dbReference type="EMBL" id="OWK62799.1"/>
    </source>
</evidence>
<proteinExistence type="predicted"/>
<comment type="caution">
    <text evidence="1">The sequence shown here is derived from an EMBL/GenBank/DDBJ whole genome shotgun (WGS) entry which is preliminary data.</text>
</comment>
<dbReference type="EMBL" id="MUZQ01000022">
    <property type="protein sequence ID" value="OWK62799.1"/>
    <property type="molecule type" value="Genomic_DNA"/>
</dbReference>
<dbReference type="Proteomes" id="UP000197619">
    <property type="component" value="Unassembled WGS sequence"/>
</dbReference>